<dbReference type="EMBL" id="KV423914">
    <property type="protein sequence ID" value="KZT62835.1"/>
    <property type="molecule type" value="Genomic_DNA"/>
</dbReference>
<dbReference type="Pfam" id="PF15879">
    <property type="entry name" value="MWFE"/>
    <property type="match status" value="1"/>
</dbReference>
<keyword evidence="12 14" id="KW-0472">Membrane</keyword>
<dbReference type="GO" id="GO:0005743">
    <property type="term" value="C:mitochondrial inner membrane"/>
    <property type="evidence" value="ECO:0007669"/>
    <property type="project" value="UniProtKB-SubCell"/>
</dbReference>
<proteinExistence type="inferred from homology"/>
<evidence type="ECO:0000256" key="1">
    <source>
        <dbReference type="ARBA" id="ARBA00003195"/>
    </source>
</evidence>
<evidence type="ECO:0000256" key="4">
    <source>
        <dbReference type="ARBA" id="ARBA00016392"/>
    </source>
</evidence>
<keyword evidence="9" id="KW-0249">Electron transport</keyword>
<dbReference type="STRING" id="1353952.A0A165K8W6"/>
<comment type="similarity">
    <text evidence="3">Belongs to the complex I NDUFA1 subunit family.</text>
</comment>
<evidence type="ECO:0000256" key="8">
    <source>
        <dbReference type="ARBA" id="ARBA00022792"/>
    </source>
</evidence>
<evidence type="ECO:0000313" key="16">
    <source>
        <dbReference type="Proteomes" id="UP000076842"/>
    </source>
</evidence>
<reference evidence="15 16" key="1">
    <citation type="journal article" date="2016" name="Mol. Biol. Evol.">
        <title>Comparative Genomics of Early-Diverging Mushroom-Forming Fungi Provides Insights into the Origins of Lignocellulose Decay Capabilities.</title>
        <authorList>
            <person name="Nagy L.G."/>
            <person name="Riley R."/>
            <person name="Tritt A."/>
            <person name="Adam C."/>
            <person name="Daum C."/>
            <person name="Floudas D."/>
            <person name="Sun H."/>
            <person name="Yadav J.S."/>
            <person name="Pangilinan J."/>
            <person name="Larsson K.H."/>
            <person name="Matsuura K."/>
            <person name="Barry K."/>
            <person name="Labutti K."/>
            <person name="Kuo R."/>
            <person name="Ohm R.A."/>
            <person name="Bhattacharya S.S."/>
            <person name="Shirouzu T."/>
            <person name="Yoshinaga Y."/>
            <person name="Martin F.M."/>
            <person name="Grigoriev I.V."/>
            <person name="Hibbett D.S."/>
        </authorList>
    </citation>
    <scope>NUCLEOTIDE SEQUENCE [LARGE SCALE GENOMIC DNA]</scope>
    <source>
        <strain evidence="15 16">HHB12733</strain>
    </source>
</reference>
<evidence type="ECO:0000256" key="12">
    <source>
        <dbReference type="ARBA" id="ARBA00023136"/>
    </source>
</evidence>
<keyword evidence="5" id="KW-0813">Transport</keyword>
<gene>
    <name evidence="15" type="ORF">CALCODRAFT_425515</name>
</gene>
<keyword evidence="10 14" id="KW-1133">Transmembrane helix</keyword>
<comment type="subcellular location">
    <subcellularLocation>
        <location evidence="2">Mitochondrion inner membrane</location>
        <topology evidence="2">Single-pass membrane protein</topology>
        <orientation evidence="2">Matrix side</orientation>
    </subcellularLocation>
</comment>
<evidence type="ECO:0000256" key="7">
    <source>
        <dbReference type="ARBA" id="ARBA00022692"/>
    </source>
</evidence>
<sequence>MPVPWESLVPFGLLIAMFGVAGTGLRTSRMWQNDWKQPRYSIDKWDDMMMNRDNKLTGSPRGQTSDPTPPPGWNNIYYDRK</sequence>
<dbReference type="InParanoid" id="A0A165K8W6"/>
<evidence type="ECO:0000256" key="9">
    <source>
        <dbReference type="ARBA" id="ARBA00022982"/>
    </source>
</evidence>
<keyword evidence="7 14" id="KW-0812">Transmembrane</keyword>
<name>A0A165K8W6_9BASI</name>
<accession>A0A165K8W6</accession>
<dbReference type="InterPro" id="IPR017384">
    <property type="entry name" value="NADH_Ub_cplx-1_asu_su-1"/>
</dbReference>
<evidence type="ECO:0000256" key="14">
    <source>
        <dbReference type="SAM" id="Phobius"/>
    </source>
</evidence>
<dbReference type="PANTHER" id="PTHR17098">
    <property type="entry name" value="NADH-UBIQUINONE OXIDOREDUCTASE MWFE SUBUNIT"/>
    <property type="match status" value="1"/>
</dbReference>
<dbReference type="OrthoDB" id="1920692at2759"/>
<dbReference type="Proteomes" id="UP000076842">
    <property type="component" value="Unassembled WGS sequence"/>
</dbReference>
<evidence type="ECO:0000256" key="13">
    <source>
        <dbReference type="SAM" id="MobiDB-lite"/>
    </source>
</evidence>
<feature type="region of interest" description="Disordered" evidence="13">
    <location>
        <begin position="51"/>
        <end position="81"/>
    </location>
</feature>
<evidence type="ECO:0000256" key="3">
    <source>
        <dbReference type="ARBA" id="ARBA00009960"/>
    </source>
</evidence>
<keyword evidence="6" id="KW-0679">Respiratory chain</keyword>
<feature type="compositionally biased region" description="Polar residues" evidence="13">
    <location>
        <begin position="56"/>
        <end position="66"/>
    </location>
</feature>
<dbReference type="PANTHER" id="PTHR17098:SF2">
    <property type="entry name" value="NADH DEHYDROGENASE [UBIQUINONE] 1 ALPHA SUBCOMPLEX SUBUNIT 1"/>
    <property type="match status" value="1"/>
</dbReference>
<keyword evidence="8" id="KW-0999">Mitochondrion inner membrane</keyword>
<protein>
    <recommendedName>
        <fullName evidence="4">NADH dehydrogenase [ubiquinone] 1 alpha subcomplex subunit 1</fullName>
    </recommendedName>
</protein>
<comment type="function">
    <text evidence="1">Accessory subunit of the mitochondrial membrane respiratory chain NADH dehydrogenase (Complex I), that is believed not to be involved in catalysis. Complex I functions in the transfer of electrons from NADH to the respiratory chain. The immediate electron acceptor for the enzyme is believed to be ubiquinone.</text>
</comment>
<evidence type="ECO:0000256" key="10">
    <source>
        <dbReference type="ARBA" id="ARBA00022989"/>
    </source>
</evidence>
<keyword evidence="11" id="KW-0496">Mitochondrion</keyword>
<evidence type="ECO:0000256" key="6">
    <source>
        <dbReference type="ARBA" id="ARBA00022660"/>
    </source>
</evidence>
<dbReference type="AlphaFoldDB" id="A0A165K8W6"/>
<evidence type="ECO:0000313" key="15">
    <source>
        <dbReference type="EMBL" id="KZT62835.1"/>
    </source>
</evidence>
<feature type="transmembrane region" description="Helical" evidence="14">
    <location>
        <begin position="6"/>
        <end position="25"/>
    </location>
</feature>
<evidence type="ECO:0000256" key="5">
    <source>
        <dbReference type="ARBA" id="ARBA00022448"/>
    </source>
</evidence>
<organism evidence="15 16">
    <name type="scientific">Calocera cornea HHB12733</name>
    <dbReference type="NCBI Taxonomy" id="1353952"/>
    <lineage>
        <taxon>Eukaryota</taxon>
        <taxon>Fungi</taxon>
        <taxon>Dikarya</taxon>
        <taxon>Basidiomycota</taxon>
        <taxon>Agaricomycotina</taxon>
        <taxon>Dacrymycetes</taxon>
        <taxon>Dacrymycetales</taxon>
        <taxon>Dacrymycetaceae</taxon>
        <taxon>Calocera</taxon>
    </lineage>
</organism>
<evidence type="ECO:0000256" key="11">
    <source>
        <dbReference type="ARBA" id="ARBA00023128"/>
    </source>
</evidence>
<keyword evidence="16" id="KW-1185">Reference proteome</keyword>
<evidence type="ECO:0000256" key="2">
    <source>
        <dbReference type="ARBA" id="ARBA00004298"/>
    </source>
</evidence>